<protein>
    <recommendedName>
        <fullName evidence="4">Lipoprotein</fullName>
    </recommendedName>
</protein>
<organism evidence="2 3">
    <name type="scientific">Wenyingzhuangia fucanilytica</name>
    <dbReference type="NCBI Taxonomy" id="1790137"/>
    <lineage>
        <taxon>Bacteria</taxon>
        <taxon>Pseudomonadati</taxon>
        <taxon>Bacteroidota</taxon>
        <taxon>Flavobacteriia</taxon>
        <taxon>Flavobacteriales</taxon>
        <taxon>Flavobacteriaceae</taxon>
        <taxon>Wenyingzhuangia</taxon>
    </lineage>
</organism>
<gene>
    <name evidence="2" type="ORF">AXE80_09405</name>
</gene>
<dbReference type="KEGG" id="wfu:AXE80_09405"/>
<name>A0A1B1Y6S6_9FLAO</name>
<dbReference type="EMBL" id="CP014224">
    <property type="protein sequence ID" value="ANW96482.1"/>
    <property type="molecule type" value="Genomic_DNA"/>
</dbReference>
<dbReference type="RefSeq" id="WP_068826652.1">
    <property type="nucleotide sequence ID" value="NZ_CP014224.1"/>
</dbReference>
<accession>A0A1B1Y6S6</accession>
<reference evidence="2 3" key="1">
    <citation type="submission" date="2016-02" db="EMBL/GenBank/DDBJ databases">
        <authorList>
            <person name="Wen L."/>
            <person name="He K."/>
            <person name="Yang H."/>
        </authorList>
    </citation>
    <scope>NUCLEOTIDE SEQUENCE [LARGE SCALE GENOMIC DNA]</scope>
    <source>
        <strain evidence="2 3">CZ1127</strain>
    </source>
</reference>
<dbReference type="Proteomes" id="UP000092967">
    <property type="component" value="Chromosome"/>
</dbReference>
<dbReference type="OrthoDB" id="1489643at2"/>
<keyword evidence="3" id="KW-1185">Reference proteome</keyword>
<keyword evidence="1" id="KW-0732">Signal</keyword>
<dbReference type="STRING" id="1790137.AXE80_09405"/>
<evidence type="ECO:0000313" key="3">
    <source>
        <dbReference type="Proteomes" id="UP000092967"/>
    </source>
</evidence>
<feature type="signal peptide" evidence="1">
    <location>
        <begin position="1"/>
        <end position="19"/>
    </location>
</feature>
<sequence length="388" mass="45271">MIKKLLLLLLFISSIISCSGLKSTQKFLAQGNYDQAIDQSLNYLQKNRYGKKAPEFHQLLFESYNKAVEKDKRTLAYLTQDSNPESLEQKFNVLLKLEQRQNKIRPLLPINGFNFKTENYTSETLSTRNKLSEYLYKKANDKLASKNKQFIREAHDDFNYLQEINPNYKNVPSLIDVSRAKGMGYVIISFHNNTSQIIPQKLADNLLNLEQYNLDNYWTTYQTYVDNNIHYDFELKLIYDEIIISPERVKESIFTKQKEIVQGKEYVLDKNGNVQKDSKGNDIKRDKKVKITSKFHQFSQTKTCEIKARASISKIDNNQVLFSMPISSLFIFDHYFATQSGDKRALDDHFIDMLANREIPFPSNEQMITDTGNDVKCQLQEALVKYNF</sequence>
<proteinExistence type="predicted"/>
<dbReference type="PROSITE" id="PS51257">
    <property type="entry name" value="PROKAR_LIPOPROTEIN"/>
    <property type="match status" value="1"/>
</dbReference>
<dbReference type="AlphaFoldDB" id="A0A1B1Y6S6"/>
<evidence type="ECO:0000313" key="2">
    <source>
        <dbReference type="EMBL" id="ANW96482.1"/>
    </source>
</evidence>
<feature type="chain" id="PRO_5008532510" description="Lipoprotein" evidence="1">
    <location>
        <begin position="20"/>
        <end position="388"/>
    </location>
</feature>
<evidence type="ECO:0000256" key="1">
    <source>
        <dbReference type="SAM" id="SignalP"/>
    </source>
</evidence>
<evidence type="ECO:0008006" key="4">
    <source>
        <dbReference type="Google" id="ProtNLM"/>
    </source>
</evidence>